<organism evidence="3 4">
    <name type="scientific">Hallerella porci</name>
    <dbReference type="NCBI Taxonomy" id="1945871"/>
    <lineage>
        <taxon>Bacteria</taxon>
        <taxon>Pseudomonadati</taxon>
        <taxon>Fibrobacterota</taxon>
        <taxon>Fibrobacteria</taxon>
        <taxon>Fibrobacterales</taxon>
        <taxon>Fibrobacteraceae</taxon>
        <taxon>Hallerella</taxon>
    </lineage>
</organism>
<keyword evidence="1" id="KW-0732">Signal</keyword>
<evidence type="ECO:0000313" key="3">
    <source>
        <dbReference type="EMBL" id="PWL04231.1"/>
    </source>
</evidence>
<reference evidence="3 4" key="1">
    <citation type="submission" date="2018-05" db="EMBL/GenBank/DDBJ databases">
        <title>Animal gut microbial communities from fecal samples from Wisconsin, USA.</title>
        <authorList>
            <person name="Neumann A."/>
        </authorList>
    </citation>
    <scope>NUCLEOTIDE SEQUENCE [LARGE SCALE GENOMIC DNA]</scope>
    <source>
        <strain evidence="3 4">UWS4</strain>
    </source>
</reference>
<dbReference type="EMBL" id="QGHD01000001">
    <property type="protein sequence ID" value="PWL04231.1"/>
    <property type="molecule type" value="Genomic_DNA"/>
</dbReference>
<evidence type="ECO:0000259" key="2">
    <source>
        <dbReference type="PROSITE" id="PS51175"/>
    </source>
</evidence>
<evidence type="ECO:0000313" key="4">
    <source>
        <dbReference type="Proteomes" id="UP000245523"/>
    </source>
</evidence>
<dbReference type="InterPro" id="IPR041624">
    <property type="entry name" value="RGI_lyase"/>
</dbReference>
<feature type="chain" id="PRO_5046247563" evidence="1">
    <location>
        <begin position="29"/>
        <end position="878"/>
    </location>
</feature>
<gene>
    <name evidence="3" type="ORF">B0H50_101245</name>
</gene>
<dbReference type="CDD" id="cd10318">
    <property type="entry name" value="RGL11"/>
    <property type="match status" value="1"/>
</dbReference>
<dbReference type="PROSITE" id="PS51175">
    <property type="entry name" value="CBM6"/>
    <property type="match status" value="1"/>
</dbReference>
<name>A0ABX5LQ06_9BACT</name>
<feature type="signal peptide" evidence="1">
    <location>
        <begin position="1"/>
        <end position="28"/>
    </location>
</feature>
<dbReference type="InterPro" id="IPR026444">
    <property type="entry name" value="Secre_tail"/>
</dbReference>
<dbReference type="PANTHER" id="PTHR43118:SF1">
    <property type="entry name" value="RHAMNOGALACTURONAN LYASE (EUROFUNG)"/>
    <property type="match status" value="1"/>
</dbReference>
<proteinExistence type="predicted"/>
<dbReference type="InterPro" id="IPR008979">
    <property type="entry name" value="Galactose-bd-like_sf"/>
</dbReference>
<dbReference type="SUPFAM" id="SSF69318">
    <property type="entry name" value="Integrin alpha N-terminal domain"/>
    <property type="match status" value="1"/>
</dbReference>
<dbReference type="InterPro" id="IPR005084">
    <property type="entry name" value="CBM6"/>
</dbReference>
<dbReference type="Pfam" id="PF18370">
    <property type="entry name" value="RGI_lyase"/>
    <property type="match status" value="1"/>
</dbReference>
<protein>
    <submittedName>
        <fullName evidence="3">Rhamnogalacturonan endolyase</fullName>
    </submittedName>
</protein>
<dbReference type="Pfam" id="PF18962">
    <property type="entry name" value="Por_Secre_tail"/>
    <property type="match status" value="1"/>
</dbReference>
<dbReference type="RefSeq" id="WP_158275867.1">
    <property type="nucleotide sequence ID" value="NZ_QGHD01000001.1"/>
</dbReference>
<feature type="domain" description="CBM6" evidence="2">
    <location>
        <begin position="653"/>
        <end position="782"/>
    </location>
</feature>
<accession>A0ABX5LQ06</accession>
<comment type="caution">
    <text evidence="3">The sequence shown here is derived from an EMBL/GenBank/DDBJ whole genome shotgun (WGS) entry which is preliminary data.</text>
</comment>
<dbReference type="InterPro" id="IPR028994">
    <property type="entry name" value="Integrin_alpha_N"/>
</dbReference>
<sequence>MRIGFGKKAAFGVCSAVLCFGLSTPTFAAPLMENLNRGLVSANVGNGMLVSFRLLGTDAPTASFALYRDGIKIATIEKNAPTSYLDKDGKAESVYEIAPIIDGLEGKKEKQTLVFDEGYYDKGSKVTFPYKTLKVDVPKDLTMPDGTTCTYTANDMSTGDLDGDGELELILKWDPSNSHDNSQTGYTGNVYLDAYKLSGKKLWRIDLGVNIRAGAHYTQFQVYDYDGDGKAEVLVKTADGTIDGTGKVIGDKSKDYRSSGGTILEGHEYLTAFRGSDGAAISTVDYQPPRSIQKQSKGGAGNWGDNYGNRSERYIAATAYLDGVYPSAIFVRGYYTASYVVAYDFDGKDLKLRWLHKSDTPEQGAYGEGNHNITVGDINNDGYDEIVFGSSAIDHEGKLLYRTGFGHGDAAHLGDLDPDKPGLEFWDVHEEKNSKYADELRGPDGNVIWGTLQSGDGVDNGRGLAADIDSTRGYEMWSAAGAGIYNVSGKLISSTKPSINFRIYFDGDVYDELLDATGSGGSGGKIDKWNIQAQRIDRLFSFYNVNGSTLNNSTKANPCLVADILGDWREELIVRSSSDPSTITIFETPYTTEHRVYTLMHDHVYRLSIAWQNTAYNQPPHLGYYLPDRVKNLTQPEISVVGFVEEKPENPIQPFELKNVFDATSPDTASVGFIEKDHAGFIGENGYWNFANELGSFATYKLKSEKDTLVTLAVVYANGGTANRDMTVKANDKNYTIAFPPTGWDTWDTAYVEFEIAKGELDLTFESLTKDGGPNICGFAFNVEGISKAKKSTTAIHSSIAKISSFNPNLGLLTTSEAGFAKISIYDMRGNLVQRISTSVSIGENVLNLNQETLPSGIYMVNVSLNSKRIANSKMIVK</sequence>
<dbReference type="Gene3D" id="2.60.40.10">
    <property type="entry name" value="Immunoglobulins"/>
    <property type="match status" value="1"/>
</dbReference>
<dbReference type="NCBIfam" id="TIGR04183">
    <property type="entry name" value="Por_Secre_tail"/>
    <property type="match status" value="1"/>
</dbReference>
<dbReference type="InterPro" id="IPR034641">
    <property type="entry name" value="RGL11"/>
</dbReference>
<dbReference type="PANTHER" id="PTHR43118">
    <property type="entry name" value="RHAMNOGALACTURONAN LYASE (EUROFUNG)"/>
    <property type="match status" value="1"/>
</dbReference>
<dbReference type="Gene3D" id="2.60.120.260">
    <property type="entry name" value="Galactose-binding domain-like"/>
    <property type="match status" value="1"/>
</dbReference>
<dbReference type="Proteomes" id="UP000245523">
    <property type="component" value="Unassembled WGS sequence"/>
</dbReference>
<evidence type="ECO:0000256" key="1">
    <source>
        <dbReference type="SAM" id="SignalP"/>
    </source>
</evidence>
<dbReference type="Pfam" id="PF21348">
    <property type="entry name" value="RGL11_C"/>
    <property type="match status" value="1"/>
</dbReference>
<dbReference type="InterPro" id="IPR049366">
    <property type="entry name" value="RGL11_C"/>
</dbReference>
<keyword evidence="4" id="KW-1185">Reference proteome</keyword>
<dbReference type="InterPro" id="IPR013783">
    <property type="entry name" value="Ig-like_fold"/>
</dbReference>
<dbReference type="SUPFAM" id="SSF49785">
    <property type="entry name" value="Galactose-binding domain-like"/>
    <property type="match status" value="1"/>
</dbReference>